<organism evidence="2 3">
    <name type="scientific">Anopheles albimanus</name>
    <name type="common">New world malaria mosquito</name>
    <dbReference type="NCBI Taxonomy" id="7167"/>
    <lineage>
        <taxon>Eukaryota</taxon>
        <taxon>Metazoa</taxon>
        <taxon>Ecdysozoa</taxon>
        <taxon>Arthropoda</taxon>
        <taxon>Hexapoda</taxon>
        <taxon>Insecta</taxon>
        <taxon>Pterygota</taxon>
        <taxon>Neoptera</taxon>
        <taxon>Endopterygota</taxon>
        <taxon>Diptera</taxon>
        <taxon>Nematocera</taxon>
        <taxon>Culicoidea</taxon>
        <taxon>Culicidae</taxon>
        <taxon>Anophelinae</taxon>
        <taxon>Anopheles</taxon>
    </lineage>
</organism>
<evidence type="ECO:0000256" key="1">
    <source>
        <dbReference type="SAM" id="MobiDB-lite"/>
    </source>
</evidence>
<keyword evidence="3" id="KW-1185">Reference proteome</keyword>
<dbReference type="VEuPathDB" id="VectorBase:AALB20_034471"/>
<feature type="region of interest" description="Disordered" evidence="1">
    <location>
        <begin position="1"/>
        <end position="59"/>
    </location>
</feature>
<dbReference type="VEuPathDB" id="VectorBase:AALB017799"/>
<name>A0A182FRX9_ANOAL</name>
<evidence type="ECO:0000313" key="3">
    <source>
        <dbReference type="Proteomes" id="UP000069272"/>
    </source>
</evidence>
<reference evidence="2" key="2">
    <citation type="submission" date="2022-08" db="UniProtKB">
        <authorList>
            <consortium name="EnsemblMetazoa"/>
        </authorList>
    </citation>
    <scope>IDENTIFICATION</scope>
    <source>
        <strain evidence="2">STECLA/ALBI9_A</strain>
    </source>
</reference>
<accession>A0A182FRX9</accession>
<reference evidence="2 3" key="1">
    <citation type="journal article" date="2017" name="G3 (Bethesda)">
        <title>The Physical Genome Mapping of Anopheles albimanus Corrected Scaffold Misassemblies and Identified Interarm Rearrangements in Genus Anopheles.</title>
        <authorList>
            <person name="Artemov G.N."/>
            <person name="Peery A.N."/>
            <person name="Jiang X."/>
            <person name="Tu Z."/>
            <person name="Stegniy V.N."/>
            <person name="Sharakhova M.V."/>
            <person name="Sharakhov I.V."/>
        </authorList>
    </citation>
    <scope>NUCLEOTIDE SEQUENCE [LARGE SCALE GENOMIC DNA]</scope>
    <source>
        <strain evidence="2 3">ALBI9_A</strain>
    </source>
</reference>
<dbReference type="EnsemblMetazoa" id="AALB009305-RA">
    <property type="protein sequence ID" value="AALB009305-PA"/>
    <property type="gene ID" value="AALB009305"/>
</dbReference>
<sequence>MNEKRGAESNASMPNRSKRGAAGVLRTNRTEYWIEPSKNHQPGPNGEHPHVLFKRADVKETPIKVEIEQSAATAEHE</sequence>
<dbReference type="Proteomes" id="UP000069272">
    <property type="component" value="Chromosome 2R"/>
</dbReference>
<proteinExistence type="predicted"/>
<evidence type="ECO:0000313" key="2">
    <source>
        <dbReference type="EnsemblMetazoa" id="AALB009305-PA"/>
    </source>
</evidence>
<feature type="compositionally biased region" description="Basic and acidic residues" evidence="1">
    <location>
        <begin position="47"/>
        <end position="59"/>
    </location>
</feature>
<dbReference type="AlphaFoldDB" id="A0A182FRX9"/>
<dbReference type="STRING" id="7167.A0A182FRX9"/>
<protein>
    <submittedName>
        <fullName evidence="2">Pep_M12B_propep domain-containing protein</fullName>
    </submittedName>
</protein>